<keyword evidence="4" id="KW-0963">Cytoplasm</keyword>
<evidence type="ECO:0000256" key="3">
    <source>
        <dbReference type="ARBA" id="ARBA00006678"/>
    </source>
</evidence>
<keyword evidence="6" id="KW-0271">Exosome</keyword>
<evidence type="ECO:0000256" key="6">
    <source>
        <dbReference type="ARBA" id="ARBA00022835"/>
    </source>
</evidence>
<dbReference type="OrthoDB" id="45882at2759"/>
<dbReference type="GeneID" id="62194070"/>
<organism evidence="11 12">
    <name type="scientific">Eeniella nana</name>
    <name type="common">Yeast</name>
    <name type="synonym">Brettanomyces nanus</name>
    <dbReference type="NCBI Taxonomy" id="13502"/>
    <lineage>
        <taxon>Eukaryota</taxon>
        <taxon>Fungi</taxon>
        <taxon>Dikarya</taxon>
        <taxon>Ascomycota</taxon>
        <taxon>Saccharomycotina</taxon>
        <taxon>Pichiomycetes</taxon>
        <taxon>Pichiales</taxon>
        <taxon>Pichiaceae</taxon>
        <taxon>Brettanomyces</taxon>
    </lineage>
</organism>
<dbReference type="Proteomes" id="UP000662931">
    <property type="component" value="Chromosome 1"/>
</dbReference>
<comment type="similarity">
    <text evidence="3">Belongs to the RNase PH family.</text>
</comment>
<keyword evidence="5" id="KW-0698">rRNA processing</keyword>
<dbReference type="GO" id="GO:0000176">
    <property type="term" value="C:nuclear exosome (RNase complex)"/>
    <property type="evidence" value="ECO:0007669"/>
    <property type="project" value="UniProtKB-ARBA"/>
</dbReference>
<name>A0A875S0F3_EENNA</name>
<dbReference type="InterPro" id="IPR001247">
    <property type="entry name" value="ExoRNase_PH_dom1"/>
</dbReference>
<keyword evidence="7" id="KW-0694">RNA-binding</keyword>
<dbReference type="Pfam" id="PF01138">
    <property type="entry name" value="RNase_PH"/>
    <property type="match status" value="1"/>
</dbReference>
<dbReference type="GO" id="GO:0005730">
    <property type="term" value="C:nucleolus"/>
    <property type="evidence" value="ECO:0007669"/>
    <property type="project" value="UniProtKB-SubCell"/>
</dbReference>
<dbReference type="InterPro" id="IPR027408">
    <property type="entry name" value="PNPase/RNase_PH_dom_sf"/>
</dbReference>
<gene>
    <name evidence="11" type="ORF">FOA43_000669</name>
</gene>
<evidence type="ECO:0000313" key="11">
    <source>
        <dbReference type="EMBL" id="QPG73359.1"/>
    </source>
</evidence>
<dbReference type="AlphaFoldDB" id="A0A875S0F3"/>
<feature type="domain" description="Exoribonuclease phosphorolytic" evidence="10">
    <location>
        <begin position="63"/>
        <end position="244"/>
    </location>
</feature>
<reference evidence="11" key="1">
    <citation type="submission" date="2020-10" db="EMBL/GenBank/DDBJ databases">
        <authorList>
            <person name="Roach M.J.R."/>
        </authorList>
    </citation>
    <scope>NUCLEOTIDE SEQUENCE</scope>
    <source>
        <strain evidence="11">CBS 1945</strain>
    </source>
</reference>
<proteinExistence type="inferred from homology"/>
<evidence type="ECO:0000256" key="5">
    <source>
        <dbReference type="ARBA" id="ARBA00022552"/>
    </source>
</evidence>
<dbReference type="Gene3D" id="3.30.230.70">
    <property type="entry name" value="GHMP Kinase, N-terminal domain"/>
    <property type="match status" value="1"/>
</dbReference>
<dbReference type="GO" id="GO:0034476">
    <property type="term" value="P:U5 snRNA 3'-end processing"/>
    <property type="evidence" value="ECO:0007669"/>
    <property type="project" value="TreeGrafter"/>
</dbReference>
<evidence type="ECO:0000256" key="7">
    <source>
        <dbReference type="ARBA" id="ARBA00022884"/>
    </source>
</evidence>
<dbReference type="GO" id="GO:0000467">
    <property type="term" value="P:exonucleolytic trimming to generate mature 3'-end of 5.8S rRNA from tricistronic rRNA transcript (SSU-rRNA, 5.8S rRNA, LSU-rRNA)"/>
    <property type="evidence" value="ECO:0007669"/>
    <property type="project" value="UniProtKB-ARBA"/>
</dbReference>
<evidence type="ECO:0000256" key="8">
    <source>
        <dbReference type="ARBA" id="ARBA00023242"/>
    </source>
</evidence>
<evidence type="ECO:0000313" key="12">
    <source>
        <dbReference type="Proteomes" id="UP000662931"/>
    </source>
</evidence>
<keyword evidence="12" id="KW-1185">Reference proteome</keyword>
<dbReference type="GO" id="GO:0016075">
    <property type="term" value="P:rRNA catabolic process"/>
    <property type="evidence" value="ECO:0007669"/>
    <property type="project" value="TreeGrafter"/>
</dbReference>
<evidence type="ECO:0000256" key="2">
    <source>
        <dbReference type="ARBA" id="ARBA00004604"/>
    </source>
</evidence>
<dbReference type="KEGG" id="bnn:FOA43_000669"/>
<dbReference type="GO" id="GO:0000177">
    <property type="term" value="C:cytoplasmic exosome (RNase complex)"/>
    <property type="evidence" value="ECO:0007669"/>
    <property type="project" value="TreeGrafter"/>
</dbReference>
<dbReference type="InterPro" id="IPR020568">
    <property type="entry name" value="Ribosomal_Su5_D2-typ_SF"/>
</dbReference>
<evidence type="ECO:0000256" key="4">
    <source>
        <dbReference type="ARBA" id="ARBA00022490"/>
    </source>
</evidence>
<dbReference type="GO" id="GO:0034473">
    <property type="term" value="P:U1 snRNA 3'-end processing"/>
    <property type="evidence" value="ECO:0007669"/>
    <property type="project" value="TreeGrafter"/>
</dbReference>
<dbReference type="SUPFAM" id="SSF54211">
    <property type="entry name" value="Ribosomal protein S5 domain 2-like"/>
    <property type="match status" value="1"/>
</dbReference>
<dbReference type="GO" id="GO:0071035">
    <property type="term" value="P:nuclear polyadenylation-dependent rRNA catabolic process"/>
    <property type="evidence" value="ECO:0007669"/>
    <property type="project" value="TreeGrafter"/>
</dbReference>
<sequence length="381" mass="42325">MTDTHLRSIKFAPSKLALIAPDVTLKRYIEIGLRPSLRKFHEFRPVIVSPAGFSRYEKEGKSSNAILGSSVVKSGSTDVICSISAGVVEDSQELTNDYRLRLDKDIIEADEDENNSSSKDEDHRVNQYSSVYSVVEVSRGRNGPPTSEEIELSQALYETILHSGMITKESLNIKLGLKSRDSEGKPVIIRRYDSDDSDILNEFAPKKNFSYVLYAKIQVYSKTGPLFDLCYAALIKALRNTKLPEMYINEKETDAKVSALRARKTNKNDSNGRNGSDLQEFDLLCDPVSFHDLKIDEGKLSWSSTFGITHGSDSVLLADPEGEAEENIFEGIEVVSSGNDTLFSAVITGNIGEDDHAISKDQIKEAILLSKRRSANMIKEL</sequence>
<dbReference type="PANTHER" id="PTHR11097:SF9">
    <property type="entry name" value="EXOSOME COMPLEX COMPONENT RRP43"/>
    <property type="match status" value="1"/>
</dbReference>
<dbReference type="InterPro" id="IPR050590">
    <property type="entry name" value="Exosome_comp_Rrp42_subfam"/>
</dbReference>
<dbReference type="PANTHER" id="PTHR11097">
    <property type="entry name" value="EXOSOME COMPLEX EXONUCLEASE RIBOSOMAL RNA PROCESSING PROTEIN"/>
    <property type="match status" value="1"/>
</dbReference>
<dbReference type="GO" id="GO:0071028">
    <property type="term" value="P:nuclear mRNA surveillance"/>
    <property type="evidence" value="ECO:0007669"/>
    <property type="project" value="TreeGrafter"/>
</dbReference>
<dbReference type="EMBL" id="CP064812">
    <property type="protein sequence ID" value="QPG73359.1"/>
    <property type="molecule type" value="Genomic_DNA"/>
</dbReference>
<evidence type="ECO:0000256" key="1">
    <source>
        <dbReference type="ARBA" id="ARBA00004496"/>
    </source>
</evidence>
<keyword evidence="8" id="KW-0539">Nucleus</keyword>
<evidence type="ECO:0000259" key="10">
    <source>
        <dbReference type="Pfam" id="PF01138"/>
    </source>
</evidence>
<comment type="subcellular location">
    <subcellularLocation>
        <location evidence="1">Cytoplasm</location>
    </subcellularLocation>
    <subcellularLocation>
        <location evidence="2">Nucleus</location>
        <location evidence="2">Nucleolus</location>
    </subcellularLocation>
</comment>
<evidence type="ECO:0000256" key="9">
    <source>
        <dbReference type="ARBA" id="ARBA00030617"/>
    </source>
</evidence>
<dbReference type="GO" id="GO:0034475">
    <property type="term" value="P:U4 snRNA 3'-end processing"/>
    <property type="evidence" value="ECO:0007669"/>
    <property type="project" value="TreeGrafter"/>
</dbReference>
<accession>A0A875S0F3</accession>
<dbReference type="RefSeq" id="XP_038776924.1">
    <property type="nucleotide sequence ID" value="XM_038920996.1"/>
</dbReference>
<dbReference type="GO" id="GO:0071038">
    <property type="term" value="P:TRAMP-dependent tRNA surveillance pathway"/>
    <property type="evidence" value="ECO:0007669"/>
    <property type="project" value="TreeGrafter"/>
</dbReference>
<protein>
    <recommendedName>
        <fullName evidence="9">Ribosomal RNA-processing protein 43</fullName>
    </recommendedName>
</protein>
<dbReference type="GO" id="GO:0035925">
    <property type="term" value="F:mRNA 3'-UTR AU-rich region binding"/>
    <property type="evidence" value="ECO:0007669"/>
    <property type="project" value="TreeGrafter"/>
</dbReference>